<organism evidence="2">
    <name type="scientific">Tanacetum cinerariifolium</name>
    <name type="common">Dalmatian daisy</name>
    <name type="synonym">Chrysanthemum cinerariifolium</name>
    <dbReference type="NCBI Taxonomy" id="118510"/>
    <lineage>
        <taxon>Eukaryota</taxon>
        <taxon>Viridiplantae</taxon>
        <taxon>Streptophyta</taxon>
        <taxon>Embryophyta</taxon>
        <taxon>Tracheophyta</taxon>
        <taxon>Spermatophyta</taxon>
        <taxon>Magnoliopsida</taxon>
        <taxon>eudicotyledons</taxon>
        <taxon>Gunneridae</taxon>
        <taxon>Pentapetalae</taxon>
        <taxon>asterids</taxon>
        <taxon>campanulids</taxon>
        <taxon>Asterales</taxon>
        <taxon>Asteraceae</taxon>
        <taxon>Asteroideae</taxon>
        <taxon>Anthemideae</taxon>
        <taxon>Anthemidinae</taxon>
        <taxon>Tanacetum</taxon>
    </lineage>
</organism>
<protein>
    <submittedName>
        <fullName evidence="2">Synaptobrevin, longin-like domain protein</fullName>
    </submittedName>
</protein>
<dbReference type="AlphaFoldDB" id="A0A699H1Y5"/>
<accession>A0A699H1Y5</accession>
<gene>
    <name evidence="2" type="ORF">Tci_284073</name>
</gene>
<feature type="region of interest" description="Disordered" evidence="1">
    <location>
        <begin position="143"/>
        <end position="166"/>
    </location>
</feature>
<dbReference type="EMBL" id="BKCJ010090603">
    <property type="protein sequence ID" value="GEX12098.1"/>
    <property type="molecule type" value="Genomic_DNA"/>
</dbReference>
<evidence type="ECO:0000256" key="1">
    <source>
        <dbReference type="SAM" id="MobiDB-lite"/>
    </source>
</evidence>
<feature type="region of interest" description="Disordered" evidence="1">
    <location>
        <begin position="323"/>
        <end position="385"/>
    </location>
</feature>
<feature type="compositionally biased region" description="Polar residues" evidence="1">
    <location>
        <begin position="323"/>
        <end position="343"/>
    </location>
</feature>
<feature type="compositionally biased region" description="Polar residues" evidence="1">
    <location>
        <begin position="213"/>
        <end position="225"/>
    </location>
</feature>
<proteinExistence type="predicted"/>
<feature type="compositionally biased region" description="Polar residues" evidence="1">
    <location>
        <begin position="362"/>
        <end position="378"/>
    </location>
</feature>
<evidence type="ECO:0000313" key="2">
    <source>
        <dbReference type="EMBL" id="GEX12098.1"/>
    </source>
</evidence>
<feature type="region of interest" description="Disordered" evidence="1">
    <location>
        <begin position="185"/>
        <end position="238"/>
    </location>
</feature>
<sequence>MDNLGYVIEGKLTFFKKKFSPQWRFLVYTLLHCLSTNSGSWDQFGSPLVVALICLSDGRRFNWSSYIFKGMISNIGNARKFLMYPRFLQTILGIETRVTRQYKVLVFSSKLFANMRLNFAGHPMPLLHAMLLQAQAGEGAEVAAQAVSQPMHAPDQPPAHLSTPSMQQTFDPIASVLEHAQSFDPNTASFSRSHETNAGPFTSVEDAPMGGTFHTSPLRSTQDPPTGQPSGGAEDPITLTSFSSVVSTLVQKVHSLETELKDHKKLFKDVVGKLVKKVKALVVKLKTKKRQLVVSDSDQEDGGKQDMDLDALRALANAAVTVDSNIPSGGTSQIPTASPSVSTVGPPGTSDIPPGTSDVPPGTSNVPPGTSAIPTGASTVPAGSLSVPIDVPSSVAPAGMEEDRLGEKAAKRLDDEEKANLDGQRAELQHRRQEEVLDSTVYYTEADWLNIMAQVEANASRSKSLLAPIPSVPEVTHSPAVSSPPSSRIRRKSLGWKRITKPKSTLLKLDLDAEAQTLINVVVIEDSNDEASPVWSAVVRWEVLPTPLGKINALYRIDGSTKLFTTFRQILHMVDRHDLMKLYGLVGKGFLCLATSKSMGDKKLEAISSFQCSCFETVSGEVLYMFTDVSYPLSVKLLERMLMHKLEIDTDVVGNDMTAAE</sequence>
<name>A0A699H1Y5_TANCI</name>
<comment type="caution">
    <text evidence="2">The sequence shown here is derived from an EMBL/GenBank/DDBJ whole genome shotgun (WGS) entry which is preliminary data.</text>
</comment>
<reference evidence="2" key="1">
    <citation type="journal article" date="2019" name="Sci. Rep.">
        <title>Draft genome of Tanacetum cinerariifolium, the natural source of mosquito coil.</title>
        <authorList>
            <person name="Yamashiro T."/>
            <person name="Shiraishi A."/>
            <person name="Satake H."/>
            <person name="Nakayama K."/>
        </authorList>
    </citation>
    <scope>NUCLEOTIDE SEQUENCE</scope>
</reference>